<dbReference type="Proteomes" id="UP000812440">
    <property type="component" value="Unassembled WGS sequence"/>
</dbReference>
<evidence type="ECO:0000313" key="2">
    <source>
        <dbReference type="Proteomes" id="UP000812440"/>
    </source>
</evidence>
<protein>
    <submittedName>
        <fullName evidence="1">Uncharacterized protein</fullName>
    </submittedName>
</protein>
<comment type="caution">
    <text evidence="1">The sequence shown here is derived from an EMBL/GenBank/DDBJ whole genome shotgun (WGS) entry which is preliminary data.</text>
</comment>
<evidence type="ECO:0000313" key="1">
    <source>
        <dbReference type="EMBL" id="KAG8431701.1"/>
    </source>
</evidence>
<sequence length="87" mass="10023">MFIAQLSLEITCITLFNVLWLGIISDLCHITLQLIQNYRVKISFKKLAYTIIAQNIHHPSNECLAKANQLHTKFSMSLAKFSKYNSH</sequence>
<reference evidence="1" key="1">
    <citation type="thesis" date="2020" institute="ProQuest LLC" country="789 East Eisenhower Parkway, Ann Arbor, MI, USA">
        <title>Comparative Genomics and Chromosome Evolution.</title>
        <authorList>
            <person name="Mudd A.B."/>
        </authorList>
    </citation>
    <scope>NUCLEOTIDE SEQUENCE</scope>
    <source>
        <strain evidence="1">Female2</strain>
        <tissue evidence="1">Blood</tissue>
    </source>
</reference>
<name>A0A8T2IMF5_9PIPI</name>
<organism evidence="1 2">
    <name type="scientific">Hymenochirus boettgeri</name>
    <name type="common">Congo dwarf clawed frog</name>
    <dbReference type="NCBI Taxonomy" id="247094"/>
    <lineage>
        <taxon>Eukaryota</taxon>
        <taxon>Metazoa</taxon>
        <taxon>Chordata</taxon>
        <taxon>Craniata</taxon>
        <taxon>Vertebrata</taxon>
        <taxon>Euteleostomi</taxon>
        <taxon>Amphibia</taxon>
        <taxon>Batrachia</taxon>
        <taxon>Anura</taxon>
        <taxon>Pipoidea</taxon>
        <taxon>Pipidae</taxon>
        <taxon>Pipinae</taxon>
        <taxon>Hymenochirus</taxon>
    </lineage>
</organism>
<dbReference type="EMBL" id="JAACNH010000093">
    <property type="protein sequence ID" value="KAG8431701.1"/>
    <property type="molecule type" value="Genomic_DNA"/>
</dbReference>
<keyword evidence="2" id="KW-1185">Reference proteome</keyword>
<gene>
    <name evidence="1" type="ORF">GDO86_020387</name>
</gene>
<dbReference type="AlphaFoldDB" id="A0A8T2IMF5"/>
<proteinExistence type="predicted"/>
<accession>A0A8T2IMF5</accession>